<accession>A0A1B8AMV8</accession>
<reference evidence="1 2" key="1">
    <citation type="submission" date="2016-06" db="EMBL/GenBank/DDBJ databases">
        <title>Living apart together: crosstalk between the core and supernumerary genomes in a fungal plant pathogen.</title>
        <authorList>
            <person name="Vanheule A."/>
            <person name="Audenaert K."/>
            <person name="Warris S."/>
            <person name="Van De Geest H."/>
            <person name="Schijlen E."/>
            <person name="Hofte M."/>
            <person name="De Saeger S."/>
            <person name="Haesaert G."/>
            <person name="Waalwijk C."/>
            <person name="Van Der Lee T."/>
        </authorList>
    </citation>
    <scope>NUCLEOTIDE SEQUENCE [LARGE SCALE GENOMIC DNA]</scope>
    <source>
        <strain evidence="1 2">2516</strain>
    </source>
</reference>
<dbReference type="Proteomes" id="UP000091967">
    <property type="component" value="Unassembled WGS sequence"/>
</dbReference>
<evidence type="ECO:0000313" key="2">
    <source>
        <dbReference type="Proteomes" id="UP000091967"/>
    </source>
</evidence>
<protein>
    <submittedName>
        <fullName evidence="1">Uncharacterized protein</fullName>
    </submittedName>
</protein>
<organism evidence="1 2">
    <name type="scientific">Fusarium poae</name>
    <dbReference type="NCBI Taxonomy" id="36050"/>
    <lineage>
        <taxon>Eukaryota</taxon>
        <taxon>Fungi</taxon>
        <taxon>Dikarya</taxon>
        <taxon>Ascomycota</taxon>
        <taxon>Pezizomycotina</taxon>
        <taxon>Sordariomycetes</taxon>
        <taxon>Hypocreomycetidae</taxon>
        <taxon>Hypocreales</taxon>
        <taxon>Nectriaceae</taxon>
        <taxon>Fusarium</taxon>
    </lineage>
</organism>
<dbReference type="EMBL" id="LYXU01000003">
    <property type="protein sequence ID" value="OBS21827.1"/>
    <property type="molecule type" value="Genomic_DNA"/>
</dbReference>
<proteinExistence type="predicted"/>
<dbReference type="AlphaFoldDB" id="A0A1B8AMV8"/>
<evidence type="ECO:0000313" key="1">
    <source>
        <dbReference type="EMBL" id="OBS21827.1"/>
    </source>
</evidence>
<name>A0A1B8AMV8_FUSPO</name>
<comment type="caution">
    <text evidence="1">The sequence shown here is derived from an EMBL/GenBank/DDBJ whole genome shotgun (WGS) entry which is preliminary data.</text>
</comment>
<sequence length="131" mass="15265">MRLAMIDSGSGEERRVDLAAKVKCVQNSAIDIDIEDATPDLAWAWSRSGPETTRPWNIFYGNAHHVLGWVHTARPHRLRQKGTKNEPFYVFSTRNKMRWPMRPCDHRYTLNSLTDFLGLWWGNTTINAFYK</sequence>
<keyword evidence="2" id="KW-1185">Reference proteome</keyword>
<gene>
    <name evidence="1" type="ORF">FPOA_08163</name>
</gene>